<evidence type="ECO:0000313" key="8">
    <source>
        <dbReference type="EMBL" id="KAG5465036.1"/>
    </source>
</evidence>
<accession>A0A836K9E0</accession>
<feature type="region of interest" description="Disordered" evidence="6">
    <location>
        <begin position="1"/>
        <end position="48"/>
    </location>
</feature>
<evidence type="ECO:0000256" key="3">
    <source>
        <dbReference type="ARBA" id="ARBA00022741"/>
    </source>
</evidence>
<evidence type="ECO:0000256" key="4">
    <source>
        <dbReference type="ARBA" id="ARBA00022777"/>
    </source>
</evidence>
<dbReference type="RefSeq" id="XP_067058667.1">
    <property type="nucleotide sequence ID" value="XM_067202566.1"/>
</dbReference>
<reference evidence="9" key="2">
    <citation type="journal article" date="2021" name="Sci. Data">
        <title>Chromosome-scale genome sequencing, assembly and annotation of six genomes from subfamily Leishmaniinae.</title>
        <authorList>
            <person name="Almutairi H."/>
            <person name="Urbaniak M.D."/>
            <person name="Bates M.D."/>
            <person name="Jariyapan N."/>
            <person name="Kwakye-Nuako G."/>
            <person name="Thomaz Soccol V."/>
            <person name="Al-Salem W.S."/>
            <person name="Dillon R.J."/>
            <person name="Bates P.A."/>
            <person name="Gatherer D."/>
        </authorList>
    </citation>
    <scope>NUCLEOTIDE SEQUENCE [LARGE SCALE GENOMIC DNA]</scope>
</reference>
<dbReference type="GO" id="GO:0005524">
    <property type="term" value="F:ATP binding"/>
    <property type="evidence" value="ECO:0007669"/>
    <property type="project" value="UniProtKB-KW"/>
</dbReference>
<dbReference type="SMART" id="SM00811">
    <property type="entry name" value="Alpha_kinase"/>
    <property type="match status" value="1"/>
</dbReference>
<feature type="compositionally biased region" description="Polar residues" evidence="6">
    <location>
        <begin position="10"/>
        <end position="19"/>
    </location>
</feature>
<evidence type="ECO:0000256" key="1">
    <source>
        <dbReference type="ARBA" id="ARBA00022527"/>
    </source>
</evidence>
<evidence type="ECO:0000256" key="6">
    <source>
        <dbReference type="SAM" id="MobiDB-lite"/>
    </source>
</evidence>
<dbReference type="Gene3D" id="3.20.200.10">
    <property type="entry name" value="MHCK/EF2 kinase"/>
    <property type="match status" value="1"/>
</dbReference>
<dbReference type="GO" id="GO:0031037">
    <property type="term" value="P:myosin II filament disassembly"/>
    <property type="evidence" value="ECO:0007669"/>
    <property type="project" value="TreeGrafter"/>
</dbReference>
<dbReference type="InterPro" id="IPR011009">
    <property type="entry name" value="Kinase-like_dom_sf"/>
</dbReference>
<feature type="region of interest" description="Disordered" evidence="6">
    <location>
        <begin position="125"/>
        <end position="152"/>
    </location>
</feature>
<evidence type="ECO:0000256" key="5">
    <source>
        <dbReference type="ARBA" id="ARBA00022840"/>
    </source>
</evidence>
<dbReference type="PANTHER" id="PTHR45992">
    <property type="entry name" value="EUKARYOTIC ELONGATION FACTOR 2 KINASE-RELATED"/>
    <property type="match status" value="1"/>
</dbReference>
<dbReference type="GO" id="GO:0004674">
    <property type="term" value="F:protein serine/threonine kinase activity"/>
    <property type="evidence" value="ECO:0007669"/>
    <property type="project" value="UniProtKB-KW"/>
</dbReference>
<comment type="caution">
    <text evidence="8">The sequence shown here is derived from an EMBL/GenBank/DDBJ whole genome shotgun (WGS) entry which is preliminary data.</text>
</comment>
<feature type="compositionally biased region" description="Basic and acidic residues" evidence="6">
    <location>
        <begin position="131"/>
        <end position="141"/>
    </location>
</feature>
<dbReference type="EMBL" id="JAFHLR010000036">
    <property type="protein sequence ID" value="KAG5465036.1"/>
    <property type="molecule type" value="Genomic_DNA"/>
</dbReference>
<gene>
    <name evidence="8" type="ORF">LSCM4_00488</name>
</gene>
<proteinExistence type="predicted"/>
<organism evidence="8 9">
    <name type="scientific">Leishmania orientalis</name>
    <dbReference type="NCBI Taxonomy" id="2249476"/>
    <lineage>
        <taxon>Eukaryota</taxon>
        <taxon>Discoba</taxon>
        <taxon>Euglenozoa</taxon>
        <taxon>Kinetoplastea</taxon>
        <taxon>Metakinetoplastina</taxon>
        <taxon>Trypanosomatida</taxon>
        <taxon>Trypanosomatidae</taxon>
        <taxon>Leishmaniinae</taxon>
        <taxon>Leishmania</taxon>
    </lineage>
</organism>
<dbReference type="PROSITE" id="PS51158">
    <property type="entry name" value="ALPHA_KINASE"/>
    <property type="match status" value="1"/>
</dbReference>
<dbReference type="InterPro" id="IPR051852">
    <property type="entry name" value="Alpha-type_PK"/>
</dbReference>
<keyword evidence="3" id="KW-0547">Nucleotide-binding</keyword>
<protein>
    <recommendedName>
        <fullName evidence="7">Alpha-type protein kinase domain-containing protein</fullName>
    </recommendedName>
</protein>
<keyword evidence="2" id="KW-0808">Transferase</keyword>
<dbReference type="SMR" id="A0A836K9E0"/>
<keyword evidence="9" id="KW-1185">Reference proteome</keyword>
<dbReference type="KEGG" id="loi:92356500"/>
<dbReference type="InterPro" id="IPR004166">
    <property type="entry name" value="a-kinase_dom"/>
</dbReference>
<keyword evidence="1" id="KW-0723">Serine/threonine-protein kinase</keyword>
<evidence type="ECO:0000259" key="7">
    <source>
        <dbReference type="PROSITE" id="PS51158"/>
    </source>
</evidence>
<dbReference type="Pfam" id="PF02816">
    <property type="entry name" value="Alpha_kinase"/>
    <property type="match status" value="1"/>
</dbReference>
<keyword evidence="5" id="KW-0067">ATP-binding</keyword>
<keyword evidence="4" id="KW-0418">Kinase</keyword>
<sequence>MEAPVRALYTDQQPSSSTGAAAAPARKQLQRPQPPLAPQPQANETVTTKPLLWIKKKLLIRKTGSSQSPSSATAPLPDSSTAGVPFGQLVNPRFQCGYHPFSQGASSKRSLFTIPLQLASPLAASPSLPTKETRTLSRQERVPPGAGVVDGGSTPTAAAALMNLGPSRKAWVPPLHTHESPDHLPTDEPNVLLPAHKYVYDVTTCTWKGVDTMIRVLHPNRGLSQGAMRVCFALQEVDERGFSTDMVAKMFRHRIPKVMEGDYFSEGEAQCICGIFAEKFNRLPVPKGFHRHVISFLQCETVRIKRRETPEAYANKRSGFFSYHPTDSADILFSMEPRLEGNFTKYTSNFGEVYEGFERRLSTKEEKERHRVLMAVEAFSHFTLVESGGSMLVCDLQGVNDFLTDPQIHTEDGKGLGMGNMGQEGIDKWMEAHTCNDVCKAVQLKPLSKGPRSCRRTVGNDSRVSYHHILRAKLRSHAPVRPEDIIPPTKPLSAMTDNERLEYAVRLSSLLSD</sequence>
<dbReference type="GeneID" id="92356500"/>
<feature type="domain" description="Alpha-type protein kinase" evidence="7">
    <location>
        <begin position="199"/>
        <end position="447"/>
    </location>
</feature>
<evidence type="ECO:0000256" key="2">
    <source>
        <dbReference type="ARBA" id="ARBA00022679"/>
    </source>
</evidence>
<dbReference type="AlphaFoldDB" id="A0A836K9E0"/>
<dbReference type="GO" id="GO:1903013">
    <property type="term" value="P:response to differentiation-inducing factor 1"/>
    <property type="evidence" value="ECO:0007669"/>
    <property type="project" value="TreeGrafter"/>
</dbReference>
<dbReference type="Gene3D" id="3.30.200.20">
    <property type="entry name" value="Phosphorylase Kinase, domain 1"/>
    <property type="match status" value="1"/>
</dbReference>
<dbReference type="SUPFAM" id="SSF56112">
    <property type="entry name" value="Protein kinase-like (PK-like)"/>
    <property type="match status" value="1"/>
</dbReference>
<dbReference type="PANTHER" id="PTHR45992:SF2">
    <property type="entry name" value="EUKARYOTIC ELONGATION FACTOR 2 KINASE"/>
    <property type="match status" value="1"/>
</dbReference>
<name>A0A836K9E0_9TRYP</name>
<evidence type="ECO:0000313" key="9">
    <source>
        <dbReference type="Proteomes" id="UP000674143"/>
    </source>
</evidence>
<feature type="compositionally biased region" description="Low complexity" evidence="6">
    <location>
        <begin position="20"/>
        <end position="31"/>
    </location>
</feature>
<reference evidence="9" key="1">
    <citation type="journal article" date="2021" name="Microbiol. Resour. Announc.">
        <title>LGAAP: Leishmaniinae Genome Assembly and Annotation Pipeline.</title>
        <authorList>
            <person name="Almutairi H."/>
            <person name="Urbaniak M.D."/>
            <person name="Bates M.D."/>
            <person name="Jariyapan N."/>
            <person name="Kwakye-Nuako G."/>
            <person name="Thomaz-Soccol V."/>
            <person name="Al-Salem W.S."/>
            <person name="Dillon R.J."/>
            <person name="Bates P.A."/>
            <person name="Gatherer D."/>
        </authorList>
    </citation>
    <scope>NUCLEOTIDE SEQUENCE [LARGE SCALE GENOMIC DNA]</scope>
</reference>
<dbReference type="CDD" id="cd04515">
    <property type="entry name" value="Alpha_kinase"/>
    <property type="match status" value="1"/>
</dbReference>
<dbReference type="Proteomes" id="UP000674143">
    <property type="component" value="Unassembled WGS sequence"/>
</dbReference>